<dbReference type="Proteomes" id="UP000756387">
    <property type="component" value="Unassembled WGS sequence"/>
</dbReference>
<gene>
    <name evidence="10 12" type="primary">recC</name>
    <name evidence="12" type="ORF">IEQ44_05395</name>
</gene>
<dbReference type="InterPro" id="IPR011335">
    <property type="entry name" value="Restrct_endonuc-II-like"/>
</dbReference>
<dbReference type="PIRSF" id="PIRSF000980">
    <property type="entry name" value="RecC"/>
    <property type="match status" value="1"/>
</dbReference>
<dbReference type="InterPro" id="IPR006697">
    <property type="entry name" value="RecC"/>
</dbReference>
<dbReference type="GO" id="GO:0008854">
    <property type="term" value="F:exodeoxyribonuclease V activity"/>
    <property type="evidence" value="ECO:0007669"/>
    <property type="project" value="UniProtKB-EC"/>
</dbReference>
<evidence type="ECO:0000256" key="9">
    <source>
        <dbReference type="ARBA" id="ARBA00023204"/>
    </source>
</evidence>
<dbReference type="InterPro" id="IPR041500">
    <property type="entry name" value="RecC_C"/>
</dbReference>
<keyword evidence="6 10" id="KW-0269">Exonuclease</keyword>
<evidence type="ECO:0000256" key="4">
    <source>
        <dbReference type="ARBA" id="ARBA00022801"/>
    </source>
</evidence>
<evidence type="ECO:0000256" key="5">
    <source>
        <dbReference type="ARBA" id="ARBA00022806"/>
    </source>
</evidence>
<dbReference type="InterPro" id="IPR013986">
    <property type="entry name" value="DExx_box_DNA_helicase_dom_sf"/>
</dbReference>
<keyword evidence="8 10" id="KW-0238">DNA-binding</keyword>
<accession>A0ABR9RR80</accession>
<evidence type="ECO:0000256" key="1">
    <source>
        <dbReference type="ARBA" id="ARBA00022722"/>
    </source>
</evidence>
<evidence type="ECO:0000259" key="11">
    <source>
        <dbReference type="Pfam" id="PF17946"/>
    </source>
</evidence>
<dbReference type="Gene3D" id="3.40.50.300">
    <property type="entry name" value="P-loop containing nucleotide triphosphate hydrolases"/>
    <property type="match status" value="2"/>
</dbReference>
<dbReference type="InterPro" id="IPR027417">
    <property type="entry name" value="P-loop_NTPase"/>
</dbReference>
<comment type="similarity">
    <text evidence="10">Belongs to the RecC family.</text>
</comment>
<evidence type="ECO:0000256" key="10">
    <source>
        <dbReference type="HAMAP-Rule" id="MF_01486"/>
    </source>
</evidence>
<evidence type="ECO:0000313" key="12">
    <source>
        <dbReference type="EMBL" id="MBE7324079.1"/>
    </source>
</evidence>
<evidence type="ECO:0000256" key="6">
    <source>
        <dbReference type="ARBA" id="ARBA00022839"/>
    </source>
</evidence>
<evidence type="ECO:0000256" key="7">
    <source>
        <dbReference type="ARBA" id="ARBA00022840"/>
    </source>
</evidence>
<dbReference type="RefSeq" id="WP_193637417.1">
    <property type="nucleotide sequence ID" value="NZ_JADCSA010000004.1"/>
</dbReference>
<dbReference type="SUPFAM" id="SSF52540">
    <property type="entry name" value="P-loop containing nucleoside triphosphate hydrolases"/>
    <property type="match status" value="2"/>
</dbReference>
<sequence>MPLTLHHATRTDLLADDLAGLLATPLADPFAQEVVVVPARGVERWLTQRLSHRMGTGQRGGDGVCAGVRFLAPHSLVSLLLGRERDDPWAPDHVVWPLLRVIDASLGEPLFATLSDHLGHGDPADDRSARRFAVARRLAGLFHSYALQRPQVLTDWRAGDDLDGAGRPLDADLGWQPELWRRLEAEVAAPPPDVRQAETVARLEQGDPLLDLPARLSLFGHTRLPASEVALLRALATQRDVHLWLPQTSPSLWHDLGDTAAEGPVRRVEDTSARQVHHPLLASLGRDSRELRRTLGELPTLTSPGEAPVPDTLLGWLQHDLRVNSAPHATTRAGRLLRPDDRSVQVHSCHGAARQVDVLREVLVGLLEDDPTLEPRDILVMCPDIESYAPLISAAFGLADVAEGSNAAGAHPAHRLRVRLADRALGATNPLLGLAATLVELAGGRMTATEVLDLAATAPVRTRFGFSDDDLERVSSWVRDAGVRWGQDLEHRSRFGLGLDANTWLTGMRRVLLGAAMSGAGHRHVGGTLPLDDVGDGDLDLLGRFAEFLDRLHTFTTAAVRAESAGEWSAALRHGVAALTQVDRDDVWQEAQFTREMERISASSHASSTVLRHADVRALLARSLRGRPTRSNFRTGTLTVCTMVPMRSVPHRVVALVGLDDGTFPRVSTVDGDDVLARAPLTGERDLRSEDRQLLLDALGAATETLVLTYSGRGEHNGSEHPPAVPVGELVDALDATATRPDGSPVRDHVVVQHPLQPFDEANLVPGRLVGERPFSFDRTSLAGACAARTPHLAVRELVPTPLPPPPGPAVGEEETTVSLEDLHEFFRHPAKAFLRRRLQVTTPSEGEEGDDAVPLTLDALQQWGVGDRLIRDVLSGADPQAAMVAEQLRGLLPPGHLGTGVLTTIVGRVRPLVEYAMPLRRGEPRAVDVDIDLGDLRVTGTIADIHQNNVVRVSYSSLGAKHRIAGWLDALALAAGAPDENWTLHTIGRHRSTGKFSLVKPLPAPDAARWLRDLVEVRQQGLCEPLPLPLKTSLAWAEEFSHVLRGREAEPNQVAAGEWVTPRFNDSGFPKEDSDAWHVRAFGLHAGFDALTAPLRAEDAAHPAVTDEMPPLPHRLGHYAWRVWGPLLTGDRELVRGI</sequence>
<dbReference type="HAMAP" id="MF_01486">
    <property type="entry name" value="RecC"/>
    <property type="match status" value="1"/>
</dbReference>
<name>A0ABR9RR80_9ACTN</name>
<reference evidence="12 13" key="1">
    <citation type="submission" date="2020-10" db="EMBL/GenBank/DDBJ databases">
        <title>Nocardioides sp. isolated from sludge.</title>
        <authorList>
            <person name="Zhang X."/>
        </authorList>
    </citation>
    <scope>NUCLEOTIDE SEQUENCE [LARGE SCALE GENOMIC DNA]</scope>
    <source>
        <strain evidence="12 13">Y6</strain>
    </source>
</reference>
<keyword evidence="4 10" id="KW-0378">Hydrolase</keyword>
<dbReference type="PANTHER" id="PTHR30591:SF1">
    <property type="entry name" value="RECBCD ENZYME SUBUNIT RECC"/>
    <property type="match status" value="1"/>
</dbReference>
<keyword evidence="1 10" id="KW-0540">Nuclease</keyword>
<evidence type="ECO:0000313" key="13">
    <source>
        <dbReference type="Proteomes" id="UP000756387"/>
    </source>
</evidence>
<dbReference type="PANTHER" id="PTHR30591">
    <property type="entry name" value="RECBCD ENZYME SUBUNIT RECC"/>
    <property type="match status" value="1"/>
</dbReference>
<proteinExistence type="inferred from homology"/>
<keyword evidence="2 10" id="KW-0547">Nucleotide-binding</keyword>
<organism evidence="12 13">
    <name type="scientific">Nocardioides malaquae</name>
    <dbReference type="NCBI Taxonomy" id="2773426"/>
    <lineage>
        <taxon>Bacteria</taxon>
        <taxon>Bacillati</taxon>
        <taxon>Actinomycetota</taxon>
        <taxon>Actinomycetes</taxon>
        <taxon>Propionibacteriales</taxon>
        <taxon>Nocardioidaceae</taxon>
        <taxon>Nocardioides</taxon>
    </lineage>
</organism>
<dbReference type="SUPFAM" id="SSF52980">
    <property type="entry name" value="Restriction endonuclease-like"/>
    <property type="match status" value="1"/>
</dbReference>
<dbReference type="Gene3D" id="1.10.10.990">
    <property type="match status" value="1"/>
</dbReference>
<dbReference type="EMBL" id="JADCSA010000004">
    <property type="protein sequence ID" value="MBE7324079.1"/>
    <property type="molecule type" value="Genomic_DNA"/>
</dbReference>
<keyword evidence="3 10" id="KW-0227">DNA damage</keyword>
<feature type="domain" description="RecC C-terminal" evidence="11">
    <location>
        <begin position="816"/>
        <end position="1040"/>
    </location>
</feature>
<evidence type="ECO:0000256" key="8">
    <source>
        <dbReference type="ARBA" id="ARBA00023125"/>
    </source>
</evidence>
<keyword evidence="5 10" id="KW-0347">Helicase</keyword>
<dbReference type="Pfam" id="PF17946">
    <property type="entry name" value="RecC_C"/>
    <property type="match status" value="1"/>
</dbReference>
<comment type="miscellaneous">
    <text evidence="10">In the RecBCD complex, RecB has a slow 3'-5' helicase, an exonuclease activity and loads RecA onto ssDNA, RecD has a fast 5'-3' helicase activity, while RecC stimulates the ATPase and processivity of the RecB helicase and contributes to recognition of the Chi site.</text>
</comment>
<evidence type="ECO:0000256" key="2">
    <source>
        <dbReference type="ARBA" id="ARBA00022741"/>
    </source>
</evidence>
<comment type="subunit">
    <text evidence="10">Heterotrimer of RecB, RecC and RecD. All subunits contribute to DNA-binding.</text>
</comment>
<dbReference type="NCBIfam" id="TIGR01450">
    <property type="entry name" value="recC"/>
    <property type="match status" value="1"/>
</dbReference>
<dbReference type="Gene3D" id="1.10.10.160">
    <property type="match status" value="1"/>
</dbReference>
<dbReference type="Gene3D" id="3.40.50.10930">
    <property type="match status" value="1"/>
</dbReference>
<keyword evidence="9 10" id="KW-0234">DNA repair</keyword>
<keyword evidence="7 10" id="KW-0067">ATP-binding</keyword>
<comment type="caution">
    <text evidence="12">The sequence shown here is derived from an EMBL/GenBank/DDBJ whole genome shotgun (WGS) entry which is preliminary data.</text>
</comment>
<protein>
    <recommendedName>
        <fullName evidence="10">RecBCD enzyme subunit RecC</fullName>
    </recommendedName>
    <alternativeName>
        <fullName evidence="10">Exonuclease V subunit RecC</fullName>
        <shortName evidence="10">ExoV subunit RecC</shortName>
    </alternativeName>
    <alternativeName>
        <fullName evidence="10">Helicase/nuclease RecBCD subunit RecC</fullName>
    </alternativeName>
</protein>
<dbReference type="Pfam" id="PF04257">
    <property type="entry name" value="Exonuc_V_gamma"/>
    <property type="match status" value="1"/>
</dbReference>
<evidence type="ECO:0000256" key="3">
    <source>
        <dbReference type="ARBA" id="ARBA00022763"/>
    </source>
</evidence>
<keyword evidence="13" id="KW-1185">Reference proteome</keyword>
<comment type="function">
    <text evidence="10">A helicase/nuclease that prepares dsDNA breaks (DSB) for recombinational DNA repair. Binds to DSBs and unwinds DNA via a highly rapid and processive ATP-dependent bidirectional helicase activity. Unwinds dsDNA until it encounters a Chi (crossover hotspot instigator) sequence from the 3' direction. Cuts ssDNA a few nucleotides 3' to the Chi site. The properties and activities of the enzyme are changed at Chi. The Chi-altered holoenzyme produces a long 3'-ssDNA overhang and facilitates RecA-binding to the ssDNA for homologous DNA recombination and repair. Holoenzyme degrades any linearized DNA that is unable to undergo homologous recombination. In the holoenzyme this subunit recognizes the wild-type Chi sequence, and when added to isolated RecB increases its ATP-dependent helicase processivity.</text>
</comment>